<protein>
    <submittedName>
        <fullName evidence="2">Uncharacterized protein</fullName>
    </submittedName>
</protein>
<proteinExistence type="predicted"/>
<dbReference type="EMBL" id="SHMG01000006">
    <property type="protein sequence ID" value="TAA41565.1"/>
    <property type="molecule type" value="Genomic_DNA"/>
</dbReference>
<organism evidence="2 3">
    <name type="scientific">Pseudoxanthomonas winnipegensis</name>
    <dbReference type="NCBI Taxonomy" id="2480810"/>
    <lineage>
        <taxon>Bacteria</taxon>
        <taxon>Pseudomonadati</taxon>
        <taxon>Pseudomonadota</taxon>
        <taxon>Gammaproteobacteria</taxon>
        <taxon>Lysobacterales</taxon>
        <taxon>Lysobacteraceae</taxon>
        <taxon>Pseudoxanthomonas</taxon>
    </lineage>
</organism>
<reference evidence="2 3" key="1">
    <citation type="submission" date="2019-02" db="EMBL/GenBank/DDBJ databases">
        <title>WGS of Pseudoxanthomonas species novum from clinical isolates.</title>
        <authorList>
            <person name="Bernier A.-M."/>
            <person name="Bernard K."/>
            <person name="Vachon A."/>
        </authorList>
    </citation>
    <scope>NUCLEOTIDE SEQUENCE [LARGE SCALE GENOMIC DNA]</scope>
    <source>
        <strain evidence="2 3">NML130969</strain>
    </source>
</reference>
<accession>A0A4Q8M4I4</accession>
<dbReference type="AlphaFoldDB" id="A0A4Q8M4I4"/>
<comment type="caution">
    <text evidence="2">The sequence shown here is derived from an EMBL/GenBank/DDBJ whole genome shotgun (WGS) entry which is preliminary data.</text>
</comment>
<dbReference type="Proteomes" id="UP000294164">
    <property type="component" value="Unassembled WGS sequence"/>
</dbReference>
<gene>
    <name evidence="2" type="ORF">EA655_11525</name>
</gene>
<sequence length="78" mass="9206">MDTITHFNEDLGWTHMRIQATYLKNGRKEWADCYYWPTPDDGPFIFKRPDGVDIKQAKAKRKIKKNPLGKKVRVTPQD</sequence>
<feature type="region of interest" description="Disordered" evidence="1">
    <location>
        <begin position="57"/>
        <end position="78"/>
    </location>
</feature>
<evidence type="ECO:0000256" key="1">
    <source>
        <dbReference type="SAM" id="MobiDB-lite"/>
    </source>
</evidence>
<evidence type="ECO:0000313" key="2">
    <source>
        <dbReference type="EMBL" id="TAA41565.1"/>
    </source>
</evidence>
<dbReference type="RefSeq" id="WP_130534725.1">
    <property type="nucleotide sequence ID" value="NZ_SHMG01000006.1"/>
</dbReference>
<name>A0A4Q8M4I4_9GAMM</name>
<evidence type="ECO:0000313" key="3">
    <source>
        <dbReference type="Proteomes" id="UP000294164"/>
    </source>
</evidence>